<organism evidence="4 5">
    <name type="scientific">Parambassis ranga</name>
    <name type="common">Indian glassy fish</name>
    <dbReference type="NCBI Taxonomy" id="210632"/>
    <lineage>
        <taxon>Eukaryota</taxon>
        <taxon>Metazoa</taxon>
        <taxon>Chordata</taxon>
        <taxon>Craniata</taxon>
        <taxon>Vertebrata</taxon>
        <taxon>Euteleostomi</taxon>
        <taxon>Actinopterygii</taxon>
        <taxon>Neopterygii</taxon>
        <taxon>Teleostei</taxon>
        <taxon>Neoteleostei</taxon>
        <taxon>Acanthomorphata</taxon>
        <taxon>Ovalentaria</taxon>
        <taxon>Ambassidae</taxon>
        <taxon>Parambassis</taxon>
    </lineage>
</organism>
<dbReference type="GeneID" id="114428852"/>
<dbReference type="RefSeq" id="XP_028253386.1">
    <property type="nucleotide sequence ID" value="XM_028397585.1"/>
</dbReference>
<protein>
    <submittedName>
        <fullName evidence="5">Dynein regulatory complex subunit 5</fullName>
    </submittedName>
</protein>
<evidence type="ECO:0000313" key="4">
    <source>
        <dbReference type="Proteomes" id="UP000515145"/>
    </source>
</evidence>
<dbReference type="Proteomes" id="UP000515145">
    <property type="component" value="Chromosome 24"/>
</dbReference>
<keyword evidence="4" id="KW-1185">Reference proteome</keyword>
<evidence type="ECO:0000256" key="3">
    <source>
        <dbReference type="ARBA" id="ARBA00023212"/>
    </source>
</evidence>
<evidence type="ECO:0000256" key="2">
    <source>
        <dbReference type="ARBA" id="ARBA00022490"/>
    </source>
</evidence>
<dbReference type="AlphaFoldDB" id="A0A6P7HN54"/>
<keyword evidence="3" id="KW-0206">Cytoskeleton</keyword>
<dbReference type="GO" id="GO:0005856">
    <property type="term" value="C:cytoskeleton"/>
    <property type="evidence" value="ECO:0007669"/>
    <property type="project" value="UniProtKB-SubCell"/>
</dbReference>
<dbReference type="InterPro" id="IPR032675">
    <property type="entry name" value="LRR_dom_sf"/>
</dbReference>
<evidence type="ECO:0000313" key="5">
    <source>
        <dbReference type="RefSeq" id="XP_028253386.1"/>
    </source>
</evidence>
<dbReference type="SUPFAM" id="SSF52047">
    <property type="entry name" value="RNI-like"/>
    <property type="match status" value="1"/>
</dbReference>
<dbReference type="OrthoDB" id="341587at2759"/>
<dbReference type="InterPro" id="IPR052410">
    <property type="entry name" value="DRC5"/>
</dbReference>
<gene>
    <name evidence="5" type="primary">drc5</name>
</gene>
<dbReference type="InterPro" id="IPR001611">
    <property type="entry name" value="Leu-rich_rpt"/>
</dbReference>
<evidence type="ECO:0000256" key="1">
    <source>
        <dbReference type="ARBA" id="ARBA00004245"/>
    </source>
</evidence>
<dbReference type="PANTHER" id="PTHR24107:SF27">
    <property type="entry name" value="DYNEIN REGULATORY COMPLEX SUBUNIT 5"/>
    <property type="match status" value="1"/>
</dbReference>
<dbReference type="Pfam" id="PF13516">
    <property type="entry name" value="LRR_6"/>
    <property type="match status" value="3"/>
</dbReference>
<dbReference type="Gene3D" id="3.80.10.10">
    <property type="entry name" value="Ribonuclease Inhibitor"/>
    <property type="match status" value="2"/>
</dbReference>
<dbReference type="GO" id="GO:0007018">
    <property type="term" value="P:microtubule-based movement"/>
    <property type="evidence" value="ECO:0007669"/>
    <property type="project" value="TreeGrafter"/>
</dbReference>
<proteinExistence type="predicted"/>
<dbReference type="CTD" id="202500"/>
<reference evidence="5" key="1">
    <citation type="submission" date="2025-08" db="UniProtKB">
        <authorList>
            <consortium name="RefSeq"/>
        </authorList>
    </citation>
    <scope>IDENTIFICATION</scope>
</reference>
<name>A0A6P7HN54_9TELE</name>
<dbReference type="SMART" id="SM00368">
    <property type="entry name" value="LRR_RI"/>
    <property type="match status" value="5"/>
</dbReference>
<comment type="subcellular location">
    <subcellularLocation>
        <location evidence="1">Cytoplasm</location>
        <location evidence="1">Cytoskeleton</location>
    </subcellularLocation>
</comment>
<keyword evidence="2" id="KW-0963">Cytoplasm</keyword>
<dbReference type="InParanoid" id="A0A6P7HN54"/>
<dbReference type="PANTHER" id="PTHR24107">
    <property type="entry name" value="YNEIN REGULATORY COMPLEX SUBUNIT 5"/>
    <property type="match status" value="1"/>
</dbReference>
<accession>A0A6P7HN54</accession>
<sequence>MRRIIAEDFDWSLAIVPTLSDICLHCIVKNFEEQPIFEELTSTEKDFLQEKLSLSIPLSVTANLVSDGNYWKRCCEQRWDFCEVSNYGNSWKRMYFERHLVNIIELFIPAVTDPKAVLNIIPLCRNYVKKLNISQLLPPVLPPQQEEEDDSDLALKNKDDEPSIDHFDFSILLDKLTNLEELRLVYKVKQCGMNFEWNMFEMSDRDCESLAKALQSCKTLKILSIKSSYIDDKKCRLLMKYLLDHPSLKELDLSYNEIGDSGARGICNLLTRSKLEILNMCDNRISCSGAKAIAHMLSKEDSTLLSLNLRLNRVRDEGGQAIGEALLNNRTLLDLHLGANVMTEHTAFTLSKVLLHNKTLKTINLSCNKLGELGVQALKEAMSANKSLIECDISLTEEEEETASLINQVV</sequence>